<dbReference type="CDD" id="cd17352">
    <property type="entry name" value="MFS_MCT_SLC16"/>
    <property type="match status" value="1"/>
</dbReference>
<sequence>MGTRDGLSASNDSSSNSSEASPIEPTDTQRLTNGTKHLGGVHSEPTLSVAKLRRNVSFTAHENDPIDPQVIEFCRYSNEAIHKGTRPTPRRQESTESIKHSAPDGGWGWVILVATFFNYIIVAAIWHSFPVLYVEFAGHFSESLAKIGVLASVEAGSLHFVGAIGSGLVEKYGSRPIAMFGSALAAVCLFGGAFTTTLNQLYCVYAIAGGGIGLSYVSFVVIVQQWFDKKRPIASGFSLTGFSVAVFSLPPLTQILLDIYGWRGCLMLMSGVYLNGIAMAALLRPVPVKKAPPTRSRTRSFSESIKRQVSVEKVQSVSAKLCRFCKQVFDFSMLKDARFMLYGFGTFLMMIGHIAFIAHIVSKAERYLGIEKHRAMLLPSIYGISNGICRMLFSVVASLPKVNRTVQYGVWIIIGGVICCLSCLAKDFTSLAVCCSAFGMCVGSYISIQHPVLVDLLGIERIVRSAGLLQVFIGFAGLAATPFAGWLYDFSGNYDIPYFIIGALKILGGVIILVIPCLPKPSAGDKSERLESAEVAVPDSDTVSEMSAASEAPHRTRTLSESSYTLYSP</sequence>
<evidence type="ECO:0000256" key="2">
    <source>
        <dbReference type="SAM" id="MobiDB-lite"/>
    </source>
</evidence>
<evidence type="ECO:0000259" key="4">
    <source>
        <dbReference type="PROSITE" id="PS50850"/>
    </source>
</evidence>
<dbReference type="PANTHER" id="PTHR11360">
    <property type="entry name" value="MONOCARBOXYLATE TRANSPORTER"/>
    <property type="match status" value="1"/>
</dbReference>
<organism evidence="5">
    <name type="scientific">Capitella teleta</name>
    <name type="common">Polychaete worm</name>
    <dbReference type="NCBI Taxonomy" id="283909"/>
    <lineage>
        <taxon>Eukaryota</taxon>
        <taxon>Metazoa</taxon>
        <taxon>Spiralia</taxon>
        <taxon>Lophotrochozoa</taxon>
        <taxon>Annelida</taxon>
        <taxon>Polychaeta</taxon>
        <taxon>Sedentaria</taxon>
        <taxon>Scolecida</taxon>
        <taxon>Capitellidae</taxon>
        <taxon>Capitella</taxon>
    </lineage>
</organism>
<dbReference type="Gene3D" id="1.20.1250.20">
    <property type="entry name" value="MFS general substrate transporter like domains"/>
    <property type="match status" value="1"/>
</dbReference>
<feature type="transmembrane region" description="Helical" evidence="3">
    <location>
        <begin position="430"/>
        <end position="448"/>
    </location>
</feature>
<gene>
    <name evidence="5" type="ORF">CAPTEDRAFT_212999</name>
</gene>
<dbReference type="Pfam" id="PF07690">
    <property type="entry name" value="MFS_1"/>
    <property type="match status" value="1"/>
</dbReference>
<dbReference type="PANTHER" id="PTHR11360:SF284">
    <property type="entry name" value="EG:103B4.3 PROTEIN-RELATED"/>
    <property type="match status" value="1"/>
</dbReference>
<dbReference type="InterPro" id="IPR050327">
    <property type="entry name" value="Proton-linked_MCT"/>
</dbReference>
<comment type="subcellular location">
    <subcellularLocation>
        <location evidence="1">Membrane</location>
        <topology evidence="1">Multi-pass membrane protein</topology>
    </subcellularLocation>
</comment>
<feature type="transmembrane region" description="Helical" evidence="3">
    <location>
        <begin position="204"/>
        <end position="223"/>
    </location>
</feature>
<feature type="compositionally biased region" description="Polar residues" evidence="2">
    <location>
        <begin position="559"/>
        <end position="569"/>
    </location>
</feature>
<evidence type="ECO:0000256" key="3">
    <source>
        <dbReference type="SAM" id="Phobius"/>
    </source>
</evidence>
<feature type="compositionally biased region" description="Low complexity" evidence="2">
    <location>
        <begin position="8"/>
        <end position="21"/>
    </location>
</feature>
<feature type="transmembrane region" description="Helical" evidence="3">
    <location>
        <begin position="107"/>
        <end position="127"/>
    </location>
</feature>
<keyword evidence="3" id="KW-0812">Transmembrane</keyword>
<feature type="compositionally biased region" description="Basic and acidic residues" evidence="2">
    <location>
        <begin position="523"/>
        <end position="532"/>
    </location>
</feature>
<feature type="transmembrane region" description="Helical" evidence="3">
    <location>
        <begin position="381"/>
        <end position="399"/>
    </location>
</feature>
<evidence type="ECO:0000313" key="5">
    <source>
        <dbReference type="EMBL" id="ELT94816.1"/>
    </source>
</evidence>
<keyword evidence="3" id="KW-0472">Membrane</keyword>
<dbReference type="InterPro" id="IPR011701">
    <property type="entry name" value="MFS"/>
</dbReference>
<dbReference type="EMBL" id="KB309301">
    <property type="protein sequence ID" value="ELT94816.1"/>
    <property type="molecule type" value="Genomic_DNA"/>
</dbReference>
<reference evidence="6" key="3">
    <citation type="submission" date="2015-06" db="UniProtKB">
        <authorList>
            <consortium name="EnsemblMetazoa"/>
        </authorList>
    </citation>
    <scope>IDENTIFICATION</scope>
</reference>
<dbReference type="GO" id="GO:0016020">
    <property type="term" value="C:membrane"/>
    <property type="evidence" value="ECO:0007669"/>
    <property type="project" value="UniProtKB-SubCell"/>
</dbReference>
<evidence type="ECO:0000256" key="1">
    <source>
        <dbReference type="ARBA" id="ARBA00004141"/>
    </source>
</evidence>
<feature type="transmembrane region" description="Helical" evidence="3">
    <location>
        <begin position="259"/>
        <end position="283"/>
    </location>
</feature>
<feature type="transmembrane region" description="Helical" evidence="3">
    <location>
        <begin position="498"/>
        <end position="519"/>
    </location>
</feature>
<dbReference type="SUPFAM" id="SSF103473">
    <property type="entry name" value="MFS general substrate transporter"/>
    <property type="match status" value="1"/>
</dbReference>
<feature type="region of interest" description="Disordered" evidence="2">
    <location>
        <begin position="1"/>
        <end position="44"/>
    </location>
</feature>
<feature type="compositionally biased region" description="Polar residues" evidence="2">
    <location>
        <begin position="26"/>
        <end position="35"/>
    </location>
</feature>
<feature type="transmembrane region" description="Helical" evidence="3">
    <location>
        <begin position="235"/>
        <end position="253"/>
    </location>
</feature>
<dbReference type="AlphaFoldDB" id="R7TTQ0"/>
<evidence type="ECO:0000313" key="7">
    <source>
        <dbReference type="Proteomes" id="UP000014760"/>
    </source>
</evidence>
<feature type="transmembrane region" description="Helical" evidence="3">
    <location>
        <begin position="406"/>
        <end position="424"/>
    </location>
</feature>
<name>R7TTQ0_CAPTE</name>
<protein>
    <recommendedName>
        <fullName evidence="4">Major facilitator superfamily (MFS) profile domain-containing protein</fullName>
    </recommendedName>
</protein>
<dbReference type="OMA" id="DLVWQIS"/>
<evidence type="ECO:0000313" key="6">
    <source>
        <dbReference type="EnsemblMetazoa" id="CapteP212999"/>
    </source>
</evidence>
<reference evidence="5 7" key="2">
    <citation type="journal article" date="2013" name="Nature">
        <title>Insights into bilaterian evolution from three spiralian genomes.</title>
        <authorList>
            <person name="Simakov O."/>
            <person name="Marletaz F."/>
            <person name="Cho S.J."/>
            <person name="Edsinger-Gonzales E."/>
            <person name="Havlak P."/>
            <person name="Hellsten U."/>
            <person name="Kuo D.H."/>
            <person name="Larsson T."/>
            <person name="Lv J."/>
            <person name="Arendt D."/>
            <person name="Savage R."/>
            <person name="Osoegawa K."/>
            <person name="de Jong P."/>
            <person name="Grimwood J."/>
            <person name="Chapman J.A."/>
            <person name="Shapiro H."/>
            <person name="Aerts A."/>
            <person name="Otillar R.P."/>
            <person name="Terry A.Y."/>
            <person name="Boore J.L."/>
            <person name="Grigoriev I.V."/>
            <person name="Lindberg D.R."/>
            <person name="Seaver E.C."/>
            <person name="Weisblat D.A."/>
            <person name="Putnam N.H."/>
            <person name="Rokhsar D.S."/>
        </authorList>
    </citation>
    <scope>NUCLEOTIDE SEQUENCE</scope>
    <source>
        <strain evidence="5 7">I ESC-2004</strain>
    </source>
</reference>
<feature type="domain" description="Major facilitator superfamily (MFS) profile" evidence="4">
    <location>
        <begin position="107"/>
        <end position="520"/>
    </location>
</feature>
<dbReference type="GO" id="GO:0008028">
    <property type="term" value="F:monocarboxylic acid transmembrane transporter activity"/>
    <property type="evidence" value="ECO:0007669"/>
    <property type="project" value="TreeGrafter"/>
</dbReference>
<dbReference type="HOGENOM" id="CLU_001265_59_1_1"/>
<proteinExistence type="predicted"/>
<keyword evidence="3" id="KW-1133">Transmembrane helix</keyword>
<dbReference type="EnsemblMetazoa" id="CapteT212999">
    <property type="protein sequence ID" value="CapteP212999"/>
    <property type="gene ID" value="CapteG212999"/>
</dbReference>
<dbReference type="Proteomes" id="UP000014760">
    <property type="component" value="Unassembled WGS sequence"/>
</dbReference>
<dbReference type="InterPro" id="IPR020846">
    <property type="entry name" value="MFS_dom"/>
</dbReference>
<accession>R7TTQ0</accession>
<dbReference type="PROSITE" id="PS50850">
    <property type="entry name" value="MFS"/>
    <property type="match status" value="1"/>
</dbReference>
<feature type="transmembrane region" description="Helical" evidence="3">
    <location>
        <begin position="468"/>
        <end position="486"/>
    </location>
</feature>
<reference evidence="7" key="1">
    <citation type="submission" date="2012-12" db="EMBL/GenBank/DDBJ databases">
        <authorList>
            <person name="Hellsten U."/>
            <person name="Grimwood J."/>
            <person name="Chapman J.A."/>
            <person name="Shapiro H."/>
            <person name="Aerts A."/>
            <person name="Otillar R.P."/>
            <person name="Terry A.Y."/>
            <person name="Boore J.L."/>
            <person name="Simakov O."/>
            <person name="Marletaz F."/>
            <person name="Cho S.-J."/>
            <person name="Edsinger-Gonzales E."/>
            <person name="Havlak P."/>
            <person name="Kuo D.-H."/>
            <person name="Larsson T."/>
            <person name="Lv J."/>
            <person name="Arendt D."/>
            <person name="Savage R."/>
            <person name="Osoegawa K."/>
            <person name="de Jong P."/>
            <person name="Lindberg D.R."/>
            <person name="Seaver E.C."/>
            <person name="Weisblat D.A."/>
            <person name="Putnam N.H."/>
            <person name="Grigoriev I.V."/>
            <person name="Rokhsar D.S."/>
        </authorList>
    </citation>
    <scope>NUCLEOTIDE SEQUENCE</scope>
    <source>
        <strain evidence="7">I ESC-2004</strain>
    </source>
</reference>
<dbReference type="InterPro" id="IPR036259">
    <property type="entry name" value="MFS_trans_sf"/>
</dbReference>
<feature type="transmembrane region" description="Helical" evidence="3">
    <location>
        <begin position="177"/>
        <end position="198"/>
    </location>
</feature>
<feature type="region of interest" description="Disordered" evidence="2">
    <location>
        <begin position="523"/>
        <end position="569"/>
    </location>
</feature>
<keyword evidence="7" id="KW-1185">Reference proteome</keyword>
<feature type="transmembrane region" description="Helical" evidence="3">
    <location>
        <begin position="339"/>
        <end position="361"/>
    </location>
</feature>
<dbReference type="EMBL" id="AMQN01012114">
    <property type="status" value="NOT_ANNOTATED_CDS"/>
    <property type="molecule type" value="Genomic_DNA"/>
</dbReference>
<dbReference type="OrthoDB" id="6158660at2759"/>